<evidence type="ECO:0000313" key="1">
    <source>
        <dbReference type="EMBL" id="CAF4089848.1"/>
    </source>
</evidence>
<dbReference type="Proteomes" id="UP000663842">
    <property type="component" value="Unassembled WGS sequence"/>
</dbReference>
<protein>
    <submittedName>
        <fullName evidence="1">Uncharacterized protein</fullName>
    </submittedName>
</protein>
<evidence type="ECO:0000313" key="2">
    <source>
        <dbReference type="Proteomes" id="UP000663842"/>
    </source>
</evidence>
<name>A0A819V0G4_9BILA</name>
<sequence length="298" mass="34756">MVLEQCLTSDTVNWIRGTCSNAKLYLSTEGLGSSIFEYTPMPSIVLLKEWKSPVTCTHNEWIEDLKFHNDFLGLVIGHCKNDAVCFELRSSATLNCLWSIQLEEVCSMYATRCCPMLNHQWIVVAFRNPRIFHIFSDGKLISIDKKYRSPSNICQIGNNLLAIWDQKYETLLYRFKNQISSLAIDITGSDEADSREIIRLIFTNLRYLNFGGLFQCVYAVSLFDKCPFEHDFSLQILQSFPFMKNLTINCRKAQINERRRKSKNDDENVLIINYYNLTELQLFQVPEDYLYLIQKHAF</sequence>
<organism evidence="1 2">
    <name type="scientific">Rotaria magnacalcarata</name>
    <dbReference type="NCBI Taxonomy" id="392030"/>
    <lineage>
        <taxon>Eukaryota</taxon>
        <taxon>Metazoa</taxon>
        <taxon>Spiralia</taxon>
        <taxon>Gnathifera</taxon>
        <taxon>Rotifera</taxon>
        <taxon>Eurotatoria</taxon>
        <taxon>Bdelloidea</taxon>
        <taxon>Philodinida</taxon>
        <taxon>Philodinidae</taxon>
        <taxon>Rotaria</taxon>
    </lineage>
</organism>
<dbReference type="EMBL" id="CAJOBF010003407">
    <property type="protein sequence ID" value="CAF4089848.1"/>
    <property type="molecule type" value="Genomic_DNA"/>
</dbReference>
<reference evidence="1" key="1">
    <citation type="submission" date="2021-02" db="EMBL/GenBank/DDBJ databases">
        <authorList>
            <person name="Nowell W R."/>
        </authorList>
    </citation>
    <scope>NUCLEOTIDE SEQUENCE</scope>
</reference>
<accession>A0A819V0G4</accession>
<dbReference type="AlphaFoldDB" id="A0A819V0G4"/>
<proteinExistence type="predicted"/>
<comment type="caution">
    <text evidence="1">The sequence shown here is derived from an EMBL/GenBank/DDBJ whole genome shotgun (WGS) entry which is preliminary data.</text>
</comment>
<gene>
    <name evidence="1" type="ORF">UXM345_LOCUS21601</name>
</gene>